<gene>
    <name evidence="2" type="ORF">BDK51DRAFT_37106</name>
</gene>
<evidence type="ECO:0000313" key="3">
    <source>
        <dbReference type="Proteomes" id="UP000269721"/>
    </source>
</evidence>
<dbReference type="AlphaFoldDB" id="A0A4P9WAI9"/>
<feature type="signal peptide" evidence="1">
    <location>
        <begin position="1"/>
        <end position="21"/>
    </location>
</feature>
<feature type="chain" id="PRO_5020912017" evidence="1">
    <location>
        <begin position="22"/>
        <end position="275"/>
    </location>
</feature>
<reference evidence="3" key="1">
    <citation type="journal article" date="2018" name="Nat. Microbiol.">
        <title>Leveraging single-cell genomics to expand the fungal tree of life.</title>
        <authorList>
            <person name="Ahrendt S.R."/>
            <person name="Quandt C.A."/>
            <person name="Ciobanu D."/>
            <person name="Clum A."/>
            <person name="Salamov A."/>
            <person name="Andreopoulos B."/>
            <person name="Cheng J.F."/>
            <person name="Woyke T."/>
            <person name="Pelin A."/>
            <person name="Henrissat B."/>
            <person name="Reynolds N.K."/>
            <person name="Benny G.L."/>
            <person name="Smith M.E."/>
            <person name="James T.Y."/>
            <person name="Grigoriev I.V."/>
        </authorList>
    </citation>
    <scope>NUCLEOTIDE SEQUENCE [LARGE SCALE GENOMIC DNA]</scope>
</reference>
<keyword evidence="1" id="KW-0732">Signal</keyword>
<dbReference type="Proteomes" id="UP000269721">
    <property type="component" value="Unassembled WGS sequence"/>
</dbReference>
<sequence length="275" mass="30766">MPSIPLLRLTLLMLMNIRVLELSTKDQSLKFTVELESVALILGARDRLIAFIRLLEEHLWQFRLNSEELAVVERRPKSLGLFWFDSFAGPTTESYCGSIRPNLEYLGTHGSDAHEHRSLPLGFFARLAPHAPSLCKVWLVPGPMSMTTDDDIVDLTNSFPGNQGLDLSDKFRLTPAVLELLYRHRPRKVLGIGSTLFTTPAVSTLLPDLGSLLKTFDIGRKDWAIPDICLDTTGNTLKLSGLLFSYCPHLLPSHATIDHLTASLTSWWFCLPGSR</sequence>
<proteinExistence type="predicted"/>
<evidence type="ECO:0000313" key="2">
    <source>
        <dbReference type="EMBL" id="RKO88168.1"/>
    </source>
</evidence>
<accession>A0A4P9WAI9</accession>
<protein>
    <submittedName>
        <fullName evidence="2">Uncharacterized protein</fullName>
    </submittedName>
</protein>
<evidence type="ECO:0000256" key="1">
    <source>
        <dbReference type="SAM" id="SignalP"/>
    </source>
</evidence>
<dbReference type="EMBL" id="KZ996898">
    <property type="protein sequence ID" value="RKO88168.1"/>
    <property type="molecule type" value="Genomic_DNA"/>
</dbReference>
<organism evidence="2 3">
    <name type="scientific">Blyttiomyces helicus</name>
    <dbReference type="NCBI Taxonomy" id="388810"/>
    <lineage>
        <taxon>Eukaryota</taxon>
        <taxon>Fungi</taxon>
        <taxon>Fungi incertae sedis</taxon>
        <taxon>Chytridiomycota</taxon>
        <taxon>Chytridiomycota incertae sedis</taxon>
        <taxon>Chytridiomycetes</taxon>
        <taxon>Chytridiomycetes incertae sedis</taxon>
        <taxon>Blyttiomyces</taxon>
    </lineage>
</organism>
<keyword evidence="3" id="KW-1185">Reference proteome</keyword>
<name>A0A4P9WAI9_9FUNG</name>